<dbReference type="AlphaFoldDB" id="A0A7Y9GCB1"/>
<reference evidence="2 3" key="1">
    <citation type="submission" date="2020-07" db="EMBL/GenBank/DDBJ databases">
        <title>Sequencing the genomes of 1000 actinobacteria strains.</title>
        <authorList>
            <person name="Klenk H.-P."/>
        </authorList>
    </citation>
    <scope>NUCLEOTIDE SEQUENCE [LARGE SCALE GENOMIC DNA]</scope>
    <source>
        <strain evidence="2 3">DSM 43461</strain>
    </source>
</reference>
<sequence length="105" mass="11915">MKPVDVTRPGVPAKDDPQVKVAMGVWDALTSDEQREVFQSLYRTVAAYGHTKDIDHLTRFAESVDRMVRLESTTDLRQRIRDQRNAVPEPAAPADVEDLLRRLEG</sequence>
<evidence type="ECO:0000313" key="3">
    <source>
        <dbReference type="Proteomes" id="UP000591272"/>
    </source>
</evidence>
<evidence type="ECO:0000313" key="2">
    <source>
        <dbReference type="EMBL" id="NYE13903.1"/>
    </source>
</evidence>
<proteinExistence type="predicted"/>
<keyword evidence="3" id="KW-1185">Reference proteome</keyword>
<organism evidence="2 3">
    <name type="scientific">Actinomadura citrea</name>
    <dbReference type="NCBI Taxonomy" id="46158"/>
    <lineage>
        <taxon>Bacteria</taxon>
        <taxon>Bacillati</taxon>
        <taxon>Actinomycetota</taxon>
        <taxon>Actinomycetes</taxon>
        <taxon>Streptosporangiales</taxon>
        <taxon>Thermomonosporaceae</taxon>
        <taxon>Actinomadura</taxon>
    </lineage>
</organism>
<protein>
    <submittedName>
        <fullName evidence="2">Exo-beta-1,3-glucanase (GH17 family)</fullName>
    </submittedName>
</protein>
<evidence type="ECO:0000256" key="1">
    <source>
        <dbReference type="SAM" id="MobiDB-lite"/>
    </source>
</evidence>
<name>A0A7Y9GCB1_9ACTN</name>
<dbReference type="Proteomes" id="UP000591272">
    <property type="component" value="Unassembled WGS sequence"/>
</dbReference>
<dbReference type="EMBL" id="JACCBT010000001">
    <property type="protein sequence ID" value="NYE13903.1"/>
    <property type="molecule type" value="Genomic_DNA"/>
</dbReference>
<comment type="caution">
    <text evidence="2">The sequence shown here is derived from an EMBL/GenBank/DDBJ whole genome shotgun (WGS) entry which is preliminary data.</text>
</comment>
<dbReference type="RefSeq" id="WP_179834868.1">
    <property type="nucleotide sequence ID" value="NZ_BMRD01000019.1"/>
</dbReference>
<gene>
    <name evidence="2" type="ORF">BJ999_004199</name>
</gene>
<feature type="region of interest" description="Disordered" evidence="1">
    <location>
        <begin position="81"/>
        <end position="105"/>
    </location>
</feature>
<accession>A0A7Y9GCB1</accession>